<organism evidence="2 3">
    <name type="scientific">Sediminitomix flava</name>
    <dbReference type="NCBI Taxonomy" id="379075"/>
    <lineage>
        <taxon>Bacteria</taxon>
        <taxon>Pseudomonadati</taxon>
        <taxon>Bacteroidota</taxon>
        <taxon>Cytophagia</taxon>
        <taxon>Cytophagales</taxon>
        <taxon>Flammeovirgaceae</taxon>
        <taxon>Sediminitomix</taxon>
    </lineage>
</organism>
<sequence length="264" mass="30151">MRLSTLTSLLLFCAVSSITHAQSYRVNETLSRLVVSDEVKPIMVLFPGYSVEQNWAETWAMEMLKDEEVKDTFSNIFVFKGPKEVFYNSQELTISALFDEFKEVGNVSELVVVAHSSGSFPAHIFFRHLQVSDLNEQLKEKVLYVNLDGGIGENENAFSDASLDYLKKGYSISALDTLTNTYSANHESMIAFAEHYPEKFEHILLRVESPCEAEAQWCLHDVFINQQPHNKAAFDLEKDYSQYDTKHPINLTWLHPILDQLKGN</sequence>
<dbReference type="EMBL" id="QGDO01000004">
    <property type="protein sequence ID" value="PWJ40996.1"/>
    <property type="molecule type" value="Genomic_DNA"/>
</dbReference>
<protein>
    <recommendedName>
        <fullName evidence="4">Alpha/beta hydrolase</fullName>
    </recommendedName>
</protein>
<accession>A0A315Z8B9</accession>
<comment type="caution">
    <text evidence="2">The sequence shown here is derived from an EMBL/GenBank/DDBJ whole genome shotgun (WGS) entry which is preliminary data.</text>
</comment>
<name>A0A315Z8B9_SEDFL</name>
<dbReference type="RefSeq" id="WP_109619942.1">
    <property type="nucleotide sequence ID" value="NZ_QGDO01000004.1"/>
</dbReference>
<feature type="chain" id="PRO_5016345689" description="Alpha/beta hydrolase" evidence="1">
    <location>
        <begin position="22"/>
        <end position="264"/>
    </location>
</feature>
<dbReference type="Proteomes" id="UP000245535">
    <property type="component" value="Unassembled WGS sequence"/>
</dbReference>
<feature type="signal peptide" evidence="1">
    <location>
        <begin position="1"/>
        <end position="21"/>
    </location>
</feature>
<dbReference type="OrthoDB" id="5730996at2"/>
<dbReference type="AlphaFoldDB" id="A0A315Z8B9"/>
<evidence type="ECO:0000313" key="3">
    <source>
        <dbReference type="Proteomes" id="UP000245535"/>
    </source>
</evidence>
<evidence type="ECO:0000256" key="1">
    <source>
        <dbReference type="SAM" id="SignalP"/>
    </source>
</evidence>
<gene>
    <name evidence="2" type="ORF">BC781_104262</name>
</gene>
<keyword evidence="3" id="KW-1185">Reference proteome</keyword>
<evidence type="ECO:0000313" key="2">
    <source>
        <dbReference type="EMBL" id="PWJ40996.1"/>
    </source>
</evidence>
<reference evidence="2 3" key="1">
    <citation type="submission" date="2018-03" db="EMBL/GenBank/DDBJ databases">
        <title>Genomic Encyclopedia of Archaeal and Bacterial Type Strains, Phase II (KMG-II): from individual species to whole genera.</title>
        <authorList>
            <person name="Goeker M."/>
        </authorList>
    </citation>
    <scope>NUCLEOTIDE SEQUENCE [LARGE SCALE GENOMIC DNA]</scope>
    <source>
        <strain evidence="2 3">DSM 28229</strain>
    </source>
</reference>
<evidence type="ECO:0008006" key="4">
    <source>
        <dbReference type="Google" id="ProtNLM"/>
    </source>
</evidence>
<proteinExistence type="predicted"/>
<keyword evidence="1" id="KW-0732">Signal</keyword>